<keyword evidence="5" id="KW-0472">Membrane</keyword>
<dbReference type="PRINTS" id="PR00811">
    <property type="entry name" value="BCTERIALGSPD"/>
</dbReference>
<reference evidence="11 12" key="1">
    <citation type="submission" date="2019-11" db="EMBL/GenBank/DDBJ databases">
        <authorList>
            <person name="Zhang X.Y."/>
        </authorList>
    </citation>
    <scope>NUCLEOTIDE SEQUENCE [LARGE SCALE GENOMIC DNA]</scope>
    <source>
        <strain evidence="11 12">C176</strain>
    </source>
</reference>
<comment type="subcellular location">
    <subcellularLocation>
        <location evidence="1 7">Cell outer membrane</location>
    </subcellularLocation>
</comment>
<comment type="caution">
    <text evidence="11">The sequence shown here is derived from an EMBL/GenBank/DDBJ whole genome shotgun (WGS) entry which is preliminary data.</text>
</comment>
<feature type="domain" description="Type II/III secretion system secretin-like" evidence="9">
    <location>
        <begin position="199"/>
        <end position="353"/>
    </location>
</feature>
<dbReference type="PANTHER" id="PTHR30604:SF1">
    <property type="entry name" value="DNA UTILIZATION PROTEIN HOFQ"/>
    <property type="match status" value="1"/>
</dbReference>
<evidence type="ECO:0000256" key="2">
    <source>
        <dbReference type="ARBA" id="ARBA00006304"/>
    </source>
</evidence>
<evidence type="ECO:0000259" key="10">
    <source>
        <dbReference type="Pfam" id="PF03958"/>
    </source>
</evidence>
<evidence type="ECO:0000256" key="7">
    <source>
        <dbReference type="RuleBase" id="RU004004"/>
    </source>
</evidence>
<dbReference type="Gene3D" id="3.30.1370.120">
    <property type="match status" value="1"/>
</dbReference>
<dbReference type="InterPro" id="IPR004845">
    <property type="entry name" value="T2SS_GspD_CS"/>
</dbReference>
<keyword evidence="3 7" id="KW-0813">Transport</keyword>
<dbReference type="InterPro" id="IPR004846">
    <property type="entry name" value="T2SS/T3SS_dom"/>
</dbReference>
<accession>A0A6N7QPW6</accession>
<evidence type="ECO:0000256" key="6">
    <source>
        <dbReference type="ARBA" id="ARBA00023237"/>
    </source>
</evidence>
<dbReference type="NCBIfam" id="TIGR02515">
    <property type="entry name" value="IV_pilus_PilQ"/>
    <property type="match status" value="1"/>
</dbReference>
<organism evidence="11 12">
    <name type="scientific">Spiribacter salilacus</name>
    <dbReference type="NCBI Taxonomy" id="2664894"/>
    <lineage>
        <taxon>Bacteria</taxon>
        <taxon>Pseudomonadati</taxon>
        <taxon>Pseudomonadota</taxon>
        <taxon>Gammaproteobacteria</taxon>
        <taxon>Chromatiales</taxon>
        <taxon>Ectothiorhodospiraceae</taxon>
        <taxon>Spiribacter</taxon>
    </lineage>
</organism>
<evidence type="ECO:0000256" key="3">
    <source>
        <dbReference type="ARBA" id="ARBA00022448"/>
    </source>
</evidence>
<dbReference type="PROSITE" id="PS00875">
    <property type="entry name" value="T2SP_D"/>
    <property type="match status" value="1"/>
</dbReference>
<dbReference type="InterPro" id="IPR013355">
    <property type="entry name" value="Pilus_4_PilQ"/>
</dbReference>
<dbReference type="RefSeq" id="WP_153719109.1">
    <property type="nucleotide sequence ID" value="NZ_WJPP01000002.1"/>
</dbReference>
<dbReference type="GO" id="GO:0009279">
    <property type="term" value="C:cell outer membrane"/>
    <property type="evidence" value="ECO:0007669"/>
    <property type="project" value="UniProtKB-SubCell"/>
</dbReference>
<dbReference type="InterPro" id="IPR051808">
    <property type="entry name" value="Type_IV_pilus_biogenesis"/>
</dbReference>
<evidence type="ECO:0000256" key="4">
    <source>
        <dbReference type="ARBA" id="ARBA00022729"/>
    </source>
</evidence>
<keyword evidence="4 8" id="KW-0732">Signal</keyword>
<dbReference type="Proteomes" id="UP000433788">
    <property type="component" value="Unassembled WGS sequence"/>
</dbReference>
<feature type="signal peptide" evidence="8">
    <location>
        <begin position="1"/>
        <end position="18"/>
    </location>
</feature>
<dbReference type="InterPro" id="IPR005644">
    <property type="entry name" value="NolW-like"/>
</dbReference>
<evidence type="ECO:0000259" key="9">
    <source>
        <dbReference type="Pfam" id="PF00263"/>
    </source>
</evidence>
<keyword evidence="12" id="KW-1185">Reference proteome</keyword>
<dbReference type="GO" id="GO:0009306">
    <property type="term" value="P:protein secretion"/>
    <property type="evidence" value="ECO:0007669"/>
    <property type="project" value="InterPro"/>
</dbReference>
<name>A0A6N7QPW6_9GAMM</name>
<dbReference type="InterPro" id="IPR001775">
    <property type="entry name" value="GspD/PilQ"/>
</dbReference>
<feature type="chain" id="PRO_5026993425" evidence="8">
    <location>
        <begin position="19"/>
        <end position="367"/>
    </location>
</feature>
<feature type="domain" description="NolW-like" evidence="10">
    <location>
        <begin position="57"/>
        <end position="124"/>
    </location>
</feature>
<dbReference type="EMBL" id="WJPP01000002">
    <property type="protein sequence ID" value="MRH78072.1"/>
    <property type="molecule type" value="Genomic_DNA"/>
</dbReference>
<dbReference type="Pfam" id="PF03958">
    <property type="entry name" value="Secretin_N"/>
    <property type="match status" value="1"/>
</dbReference>
<proteinExistence type="inferred from homology"/>
<sequence length="367" mass="39887">MRIILLLLSLLLAATAFAQDNENIRVDVVDIELPALMEELNTLREESEESPEAQTTMQVIAIRYANAAELRELINGAQSAAGLLSANGSLFVDERTNTLVITDSPARLEKIRHLVEQLDIPIRQVLIEARIVIAQRDFSNAIGVRFNAQDMSGTPDGESGSQFRNRGLMVDLPITNAAGTAGLAIGRIGSRLLELELSAMETENRGEVISSPRVVTASGQEAEIKQGVQIPFEQATSSGATSIAFRDAVLGLVVTPRITPDDQVQLQLAVNQDSRGEETPDGPAINTQSVRTHVLVGDGETVVLGGVFEQTQREDVRRVPLLSRLPVLGGLFTRRAKVDDRTELLVFVTPRILEPSLEHRNALESPP</sequence>
<dbReference type="Pfam" id="PF00263">
    <property type="entry name" value="Secretin"/>
    <property type="match status" value="1"/>
</dbReference>
<gene>
    <name evidence="11" type="primary">pilQ</name>
    <name evidence="11" type="ORF">GH984_05070</name>
</gene>
<dbReference type="AlphaFoldDB" id="A0A6N7QPW6"/>
<evidence type="ECO:0000256" key="5">
    <source>
        <dbReference type="ARBA" id="ARBA00023136"/>
    </source>
</evidence>
<protein>
    <submittedName>
        <fullName evidence="11">Type IV pilus secretin PilQ</fullName>
    </submittedName>
</protein>
<evidence type="ECO:0000256" key="8">
    <source>
        <dbReference type="SAM" id="SignalP"/>
    </source>
</evidence>
<comment type="similarity">
    <text evidence="2">Belongs to the bacterial secretin family. PilQ subfamily.</text>
</comment>
<evidence type="ECO:0000313" key="12">
    <source>
        <dbReference type="Proteomes" id="UP000433788"/>
    </source>
</evidence>
<dbReference type="PANTHER" id="PTHR30604">
    <property type="entry name" value="PROTEIN TRANSPORT PROTEIN HOFQ"/>
    <property type="match status" value="1"/>
</dbReference>
<evidence type="ECO:0000313" key="11">
    <source>
        <dbReference type="EMBL" id="MRH78072.1"/>
    </source>
</evidence>
<keyword evidence="6" id="KW-0998">Cell outer membrane</keyword>
<evidence type="ECO:0000256" key="1">
    <source>
        <dbReference type="ARBA" id="ARBA00004442"/>
    </source>
</evidence>
<dbReference type="InterPro" id="IPR038591">
    <property type="entry name" value="NolW-like_sf"/>
</dbReference>